<dbReference type="Pfam" id="PF00386">
    <property type="entry name" value="C1q"/>
    <property type="match status" value="1"/>
</dbReference>
<dbReference type="InterPro" id="IPR008983">
    <property type="entry name" value="Tumour_necrosis_fac-like_dom"/>
</dbReference>
<evidence type="ECO:0000256" key="4">
    <source>
        <dbReference type="ARBA" id="ARBA00023180"/>
    </source>
</evidence>
<dbReference type="KEGG" id="cvn:111132370"/>
<dbReference type="AlphaFoldDB" id="A0A8B8E8T5"/>
<dbReference type="InterPro" id="IPR001190">
    <property type="entry name" value="SRCR"/>
</dbReference>
<organism evidence="10 11">
    <name type="scientific">Crassostrea virginica</name>
    <name type="common">Eastern oyster</name>
    <dbReference type="NCBI Taxonomy" id="6565"/>
    <lineage>
        <taxon>Eukaryota</taxon>
        <taxon>Metazoa</taxon>
        <taxon>Spiralia</taxon>
        <taxon>Lophotrochozoa</taxon>
        <taxon>Mollusca</taxon>
        <taxon>Bivalvia</taxon>
        <taxon>Autobranchia</taxon>
        <taxon>Pteriomorphia</taxon>
        <taxon>Ostreida</taxon>
        <taxon>Ostreoidea</taxon>
        <taxon>Ostreidae</taxon>
        <taxon>Crassostrea</taxon>
    </lineage>
</organism>
<dbReference type="PRINTS" id="PR00258">
    <property type="entry name" value="SPERACTRCPTR"/>
</dbReference>
<dbReference type="OrthoDB" id="422749at2759"/>
<dbReference type="Pfam" id="PF00530">
    <property type="entry name" value="SRCR"/>
    <property type="match status" value="1"/>
</dbReference>
<dbReference type="PANTHER" id="PTHR48071">
    <property type="entry name" value="SRCR DOMAIN-CONTAINING PROTEIN"/>
    <property type="match status" value="1"/>
</dbReference>
<keyword evidence="10" id="KW-1185">Reference proteome</keyword>
<feature type="domain" description="C1q" evidence="9">
    <location>
        <begin position="220"/>
        <end position="361"/>
    </location>
</feature>
<dbReference type="Gene3D" id="3.10.250.10">
    <property type="entry name" value="SRCR-like domain"/>
    <property type="match status" value="1"/>
</dbReference>
<evidence type="ECO:0000313" key="10">
    <source>
        <dbReference type="Proteomes" id="UP000694844"/>
    </source>
</evidence>
<dbReference type="PROSITE" id="PS00420">
    <property type="entry name" value="SRCR_1"/>
    <property type="match status" value="1"/>
</dbReference>
<feature type="chain" id="PRO_5034219697" evidence="7">
    <location>
        <begin position="21"/>
        <end position="361"/>
    </location>
</feature>
<dbReference type="GO" id="GO:0016020">
    <property type="term" value="C:membrane"/>
    <property type="evidence" value="ECO:0007669"/>
    <property type="project" value="InterPro"/>
</dbReference>
<evidence type="ECO:0000256" key="6">
    <source>
        <dbReference type="SAM" id="Coils"/>
    </source>
</evidence>
<evidence type="ECO:0000256" key="2">
    <source>
        <dbReference type="ARBA" id="ARBA00022737"/>
    </source>
</evidence>
<evidence type="ECO:0000259" key="8">
    <source>
        <dbReference type="PROSITE" id="PS50287"/>
    </source>
</evidence>
<evidence type="ECO:0000256" key="5">
    <source>
        <dbReference type="PROSITE-ProRule" id="PRU00196"/>
    </source>
</evidence>
<dbReference type="InterPro" id="IPR001073">
    <property type="entry name" value="C1q_dom"/>
</dbReference>
<keyword evidence="2" id="KW-0677">Repeat</keyword>
<evidence type="ECO:0000256" key="3">
    <source>
        <dbReference type="ARBA" id="ARBA00023157"/>
    </source>
</evidence>
<dbReference type="RefSeq" id="XP_022335881.1">
    <property type="nucleotide sequence ID" value="XM_022480173.1"/>
</dbReference>
<gene>
    <name evidence="11" type="primary">LOC111132370</name>
</gene>
<dbReference type="SUPFAM" id="SSF56487">
    <property type="entry name" value="SRCR-like"/>
    <property type="match status" value="1"/>
</dbReference>
<protein>
    <submittedName>
        <fullName evidence="11">Uncharacterized protein LOC111132370</fullName>
    </submittedName>
</protein>
<dbReference type="Proteomes" id="UP000694844">
    <property type="component" value="Chromosome 5"/>
</dbReference>
<accession>A0A8B8E8T5</accession>
<dbReference type="Gene3D" id="2.60.120.40">
    <property type="match status" value="1"/>
</dbReference>
<feature type="coiled-coil region" evidence="6">
    <location>
        <begin position="48"/>
        <end position="89"/>
    </location>
</feature>
<sequence>MNNGFILALLFGLRFGSSIGDEDEKDQYENDKRFLFETTTSHFADRNLAAMEAAIKDLGTRVQQLETENQLEENLVNRLNRDLLAAQSELNATLYRQRELTGKVDQILPFGGIRLIDALGRMSTVRGRVEVYYNNTWGTVCDDAFDTLDAKVVCRMLGWENSSATVHERAYYGQGNDPVLLDDLACTGQEKVLWDCKNPGWYKQNCEHSEDVGVDCSPSSTDIKYAFHAEATSSYTISGIRANQTLAFRHIVLNEGGQYIYVSSGGYFSCHLPGTYVFHLGLKPSGSVPLKAYIFLYNTQQKLAVVDTSDGHGSTRFASNVAIVKLTYGQVVGVRVDSTQANGTRLDNEMCYFSGFLLHPN</sequence>
<feature type="disulfide bond" evidence="5">
    <location>
        <begin position="186"/>
        <end position="196"/>
    </location>
</feature>
<dbReference type="PANTHER" id="PTHR48071:SF18">
    <property type="entry name" value="DELETED IN MALIGNANT BRAIN TUMORS 1 PROTEIN-RELATED"/>
    <property type="match status" value="1"/>
</dbReference>
<evidence type="ECO:0000259" key="9">
    <source>
        <dbReference type="PROSITE" id="PS50871"/>
    </source>
</evidence>
<dbReference type="FunFam" id="3.10.250.10:FF:000006">
    <property type="entry name" value="neurotrypsin isoform X2"/>
    <property type="match status" value="1"/>
</dbReference>
<keyword evidence="3 5" id="KW-1015">Disulfide bond</keyword>
<dbReference type="InterPro" id="IPR036772">
    <property type="entry name" value="SRCR-like_dom_sf"/>
</dbReference>
<dbReference type="SMART" id="SM00110">
    <property type="entry name" value="C1Q"/>
    <property type="match status" value="1"/>
</dbReference>
<dbReference type="SMART" id="SM00202">
    <property type="entry name" value="SR"/>
    <property type="match status" value="1"/>
</dbReference>
<evidence type="ECO:0000313" key="11">
    <source>
        <dbReference type="RefSeq" id="XP_022335881.1"/>
    </source>
</evidence>
<dbReference type="PROSITE" id="PS50287">
    <property type="entry name" value="SRCR_2"/>
    <property type="match status" value="1"/>
</dbReference>
<name>A0A8B8E8T5_CRAVI</name>
<dbReference type="SUPFAM" id="SSF49842">
    <property type="entry name" value="TNF-like"/>
    <property type="match status" value="1"/>
</dbReference>
<feature type="signal peptide" evidence="7">
    <location>
        <begin position="1"/>
        <end position="20"/>
    </location>
</feature>
<dbReference type="PROSITE" id="PS50871">
    <property type="entry name" value="C1Q"/>
    <property type="match status" value="1"/>
</dbReference>
<reference evidence="11" key="1">
    <citation type="submission" date="2025-08" db="UniProtKB">
        <authorList>
            <consortium name="RefSeq"/>
        </authorList>
    </citation>
    <scope>IDENTIFICATION</scope>
    <source>
        <tissue evidence="11">Whole sample</tissue>
    </source>
</reference>
<keyword evidence="1 7" id="KW-0732">Signal</keyword>
<dbReference type="GeneID" id="111132370"/>
<evidence type="ECO:0000256" key="1">
    <source>
        <dbReference type="ARBA" id="ARBA00022729"/>
    </source>
</evidence>
<keyword evidence="6" id="KW-0175">Coiled coil</keyword>
<comment type="caution">
    <text evidence="5">Lacks conserved residue(s) required for the propagation of feature annotation.</text>
</comment>
<dbReference type="PRINTS" id="PR00007">
    <property type="entry name" value="COMPLEMNTC1Q"/>
</dbReference>
<keyword evidence="4" id="KW-0325">Glycoprotein</keyword>
<evidence type="ECO:0000256" key="7">
    <source>
        <dbReference type="SAM" id="SignalP"/>
    </source>
</evidence>
<feature type="domain" description="SRCR" evidence="8">
    <location>
        <begin position="113"/>
        <end position="217"/>
    </location>
</feature>
<proteinExistence type="predicted"/>